<proteinExistence type="predicted"/>
<feature type="compositionally biased region" description="Polar residues" evidence="1">
    <location>
        <begin position="84"/>
        <end position="111"/>
    </location>
</feature>
<feature type="region of interest" description="Disordered" evidence="1">
    <location>
        <begin position="296"/>
        <end position="340"/>
    </location>
</feature>
<dbReference type="Pfam" id="PF15261">
    <property type="entry name" value="JHY"/>
    <property type="match status" value="1"/>
</dbReference>
<feature type="region of interest" description="Disordered" evidence="1">
    <location>
        <begin position="18"/>
        <end position="64"/>
    </location>
</feature>
<evidence type="ECO:0000313" key="3">
    <source>
        <dbReference type="Proteomes" id="UP001165121"/>
    </source>
</evidence>
<reference evidence="2" key="1">
    <citation type="submission" date="2023-04" db="EMBL/GenBank/DDBJ databases">
        <title>Phytophthora fragariaefolia NBRC 109709.</title>
        <authorList>
            <person name="Ichikawa N."/>
            <person name="Sato H."/>
            <person name="Tonouchi N."/>
        </authorList>
    </citation>
    <scope>NUCLEOTIDE SEQUENCE</scope>
    <source>
        <strain evidence="2">NBRC 109709</strain>
    </source>
</reference>
<keyword evidence="3" id="KW-1185">Reference proteome</keyword>
<accession>A0A9W7CU82</accession>
<feature type="region of interest" description="Disordered" evidence="1">
    <location>
        <begin position="80"/>
        <end position="136"/>
    </location>
</feature>
<dbReference type="InterPro" id="IPR027968">
    <property type="entry name" value="JHY"/>
</dbReference>
<protein>
    <submittedName>
        <fullName evidence="2">Unnamed protein product</fullName>
    </submittedName>
</protein>
<evidence type="ECO:0000256" key="1">
    <source>
        <dbReference type="SAM" id="MobiDB-lite"/>
    </source>
</evidence>
<feature type="compositionally biased region" description="Polar residues" evidence="1">
    <location>
        <begin position="314"/>
        <end position="331"/>
    </location>
</feature>
<feature type="compositionally biased region" description="Polar residues" evidence="1">
    <location>
        <begin position="39"/>
        <end position="64"/>
    </location>
</feature>
<gene>
    <name evidence="2" type="ORF">Pfra01_001465600</name>
</gene>
<comment type="caution">
    <text evidence="2">The sequence shown here is derived from an EMBL/GenBank/DDBJ whole genome shotgun (WGS) entry which is preliminary data.</text>
</comment>
<feature type="compositionally biased region" description="Basic and acidic residues" evidence="1">
    <location>
        <begin position="21"/>
        <end position="30"/>
    </location>
</feature>
<dbReference type="AlphaFoldDB" id="A0A9W7CU82"/>
<sequence>MSFLDRFQGKIATVTAQGHLKKADGSEEIRVGAPKRRPQPQQHETQSHQRPAGNNNMNHDNIPNQTMLRQPTKIQVLSDRGHITASQVASPPSFQIQRSPAKNTAHESSAVSPRGKVNPNEAKSARGPANHEYYEPPRIPGRVRDDFADAQTPQQVPAIQSPDRNARNSAIQNSPVECRSPREINESRVVTGQDQLAFSRKARPVQYEPCKLSQYKKEKPDGYYELGKLQPDLNTDELVEKRAKNERIKAFSQNLRVINKNAQVKALVESTNEQKPTTKPKSTREKGLAFARRVPKPRMQRPDSAVGELPTAVAKSTRTQTQALKARNPNTIIDDDSDDDELSAELQQLQQRHEASRAEVEALVGSI</sequence>
<name>A0A9W7CU82_9STRA</name>
<evidence type="ECO:0000313" key="2">
    <source>
        <dbReference type="EMBL" id="GMF43392.1"/>
    </source>
</evidence>
<dbReference type="EMBL" id="BSXT01001532">
    <property type="protein sequence ID" value="GMF43392.1"/>
    <property type="molecule type" value="Genomic_DNA"/>
</dbReference>
<dbReference type="OrthoDB" id="62528at2759"/>
<organism evidence="2 3">
    <name type="scientific">Phytophthora fragariaefolia</name>
    <dbReference type="NCBI Taxonomy" id="1490495"/>
    <lineage>
        <taxon>Eukaryota</taxon>
        <taxon>Sar</taxon>
        <taxon>Stramenopiles</taxon>
        <taxon>Oomycota</taxon>
        <taxon>Peronosporomycetes</taxon>
        <taxon>Peronosporales</taxon>
        <taxon>Peronosporaceae</taxon>
        <taxon>Phytophthora</taxon>
    </lineage>
</organism>
<dbReference type="Proteomes" id="UP001165121">
    <property type="component" value="Unassembled WGS sequence"/>
</dbReference>